<evidence type="ECO:0000256" key="1">
    <source>
        <dbReference type="SAM" id="MobiDB-lite"/>
    </source>
</evidence>
<dbReference type="InterPro" id="IPR011009">
    <property type="entry name" value="Kinase-like_dom_sf"/>
</dbReference>
<evidence type="ECO:0000313" key="2">
    <source>
        <dbReference type="EMBL" id="CAI2363259.1"/>
    </source>
</evidence>
<feature type="region of interest" description="Disordered" evidence="1">
    <location>
        <begin position="296"/>
        <end position="317"/>
    </location>
</feature>
<proteinExistence type="predicted"/>
<dbReference type="SUPFAM" id="SSF56112">
    <property type="entry name" value="Protein kinase-like (PK-like)"/>
    <property type="match status" value="1"/>
</dbReference>
<dbReference type="Gene3D" id="1.10.510.10">
    <property type="entry name" value="Transferase(Phosphotransferase) domain 1"/>
    <property type="match status" value="1"/>
</dbReference>
<gene>
    <name evidence="2" type="ORF">ECRASSUSDP1_LOCUS4589</name>
</gene>
<protein>
    <recommendedName>
        <fullName evidence="4">Protein kinase domain-containing protein</fullName>
    </recommendedName>
</protein>
<dbReference type="EMBL" id="CAMPGE010004412">
    <property type="protein sequence ID" value="CAI2363259.1"/>
    <property type="molecule type" value="Genomic_DNA"/>
</dbReference>
<organism evidence="2 3">
    <name type="scientific">Euplotes crassus</name>
    <dbReference type="NCBI Taxonomy" id="5936"/>
    <lineage>
        <taxon>Eukaryota</taxon>
        <taxon>Sar</taxon>
        <taxon>Alveolata</taxon>
        <taxon>Ciliophora</taxon>
        <taxon>Intramacronucleata</taxon>
        <taxon>Spirotrichea</taxon>
        <taxon>Hypotrichia</taxon>
        <taxon>Euplotida</taxon>
        <taxon>Euplotidae</taxon>
        <taxon>Moneuplotes</taxon>
    </lineage>
</organism>
<comment type="caution">
    <text evidence="2">The sequence shown here is derived from an EMBL/GenBank/DDBJ whole genome shotgun (WGS) entry which is preliminary data.</text>
</comment>
<name>A0AAD1UD78_EUPCR</name>
<accession>A0AAD1UD78</accession>
<reference evidence="2" key="1">
    <citation type="submission" date="2023-07" db="EMBL/GenBank/DDBJ databases">
        <authorList>
            <consortium name="AG Swart"/>
            <person name="Singh M."/>
            <person name="Singh A."/>
            <person name="Seah K."/>
            <person name="Emmerich C."/>
        </authorList>
    </citation>
    <scope>NUCLEOTIDE SEQUENCE</scope>
    <source>
        <strain evidence="2">DP1</strain>
    </source>
</reference>
<dbReference type="AlphaFoldDB" id="A0AAD1UD78"/>
<dbReference type="Proteomes" id="UP001295684">
    <property type="component" value="Unassembled WGS sequence"/>
</dbReference>
<evidence type="ECO:0000313" key="3">
    <source>
        <dbReference type="Proteomes" id="UP001295684"/>
    </source>
</evidence>
<keyword evidence="3" id="KW-1185">Reference proteome</keyword>
<evidence type="ECO:0008006" key="4">
    <source>
        <dbReference type="Google" id="ProtNLM"/>
    </source>
</evidence>
<sequence>MERSKSTKERLNNGLTSLKRLLKETKFHPLNFMVPTKIAPLERNLKNDDSSFYKFYSESQSRWLLLRISFCQAEGLEDAKVEAELRKCNWLLSPENSFSYEANGVIQYYSIYSIQEEFTFLSKLLEQRDSDKKLGIKFTATPEENVECDDELIPFKKGAVNCYPFFDEQELINLWEGITSCLVALQHKGFCHREVCPQNIMITKFETSHKKGSPDVLNNSLLKKIKIFSHQNMEEESTNQRLVDLPSCRNQTFKFTGLSKLTETRLTMTKRPKLEELISLKLKKNISVAKCGVSQRKSQGPDFESLKHTPKAMPLSPSKMHMRSKKLFEMDPQLDFMDKKLIKECRMLISDNLLILKGQKELIKLKPENYTIRDDLFASPVIMKYLGEFHAWNKLIGKNFTYRTPKEEDVFSLGMVFMNTLLLNHYDLATFKRKILACKNSKYRLSFVAKTTKDLPYESIDDINKLITCCLAPISKERPTFEAILGLIKCMLPDKNHRKDSSRLSSLESSFDDLCDLSTDEKAPNKLNLL</sequence>